<evidence type="ECO:0000256" key="1">
    <source>
        <dbReference type="ARBA" id="ARBA00022690"/>
    </source>
</evidence>
<keyword evidence="7" id="KW-1185">Reference proteome</keyword>
<dbReference type="OrthoDB" id="4473401at2759"/>
<evidence type="ECO:0000313" key="7">
    <source>
        <dbReference type="Proteomes" id="UP000515202"/>
    </source>
</evidence>
<dbReference type="InterPro" id="IPR002223">
    <property type="entry name" value="Kunitz_BPTI"/>
</dbReference>
<dbReference type="SUPFAM" id="SSF57362">
    <property type="entry name" value="BPTI-like"/>
    <property type="match status" value="1"/>
</dbReference>
<dbReference type="SUPFAM" id="SSF57256">
    <property type="entry name" value="Elafin-like"/>
    <property type="match status" value="1"/>
</dbReference>
<dbReference type="InterPro" id="IPR036645">
    <property type="entry name" value="Elafin-like_sf"/>
</dbReference>
<dbReference type="InterPro" id="IPR036880">
    <property type="entry name" value="Kunitz_BPTI_sf"/>
</dbReference>
<keyword evidence="1" id="KW-0646">Protease inhibitor</keyword>
<dbReference type="Pfam" id="PF00014">
    <property type="entry name" value="Kunitz_BPTI"/>
    <property type="match status" value="1"/>
</dbReference>
<evidence type="ECO:0000259" key="6">
    <source>
        <dbReference type="PROSITE" id="PS50279"/>
    </source>
</evidence>
<dbReference type="SMART" id="SM00131">
    <property type="entry name" value="KU"/>
    <property type="match status" value="1"/>
</dbReference>
<organism evidence="7 8">
    <name type="scientific">Pteropus vampyrus</name>
    <name type="common">Large flying fox</name>
    <dbReference type="NCBI Taxonomy" id="132908"/>
    <lineage>
        <taxon>Eukaryota</taxon>
        <taxon>Metazoa</taxon>
        <taxon>Chordata</taxon>
        <taxon>Craniata</taxon>
        <taxon>Vertebrata</taxon>
        <taxon>Euteleostomi</taxon>
        <taxon>Mammalia</taxon>
        <taxon>Eutheria</taxon>
        <taxon>Laurasiatheria</taxon>
        <taxon>Chiroptera</taxon>
        <taxon>Yinpterochiroptera</taxon>
        <taxon>Pteropodoidea</taxon>
        <taxon>Pteropodidae</taxon>
        <taxon>Pteropodinae</taxon>
        <taxon>Pteropus</taxon>
    </lineage>
</organism>
<dbReference type="Gene3D" id="4.10.75.10">
    <property type="entry name" value="Elafin-like"/>
    <property type="match status" value="1"/>
</dbReference>
<evidence type="ECO:0000256" key="3">
    <source>
        <dbReference type="ARBA" id="ARBA00023157"/>
    </source>
</evidence>
<dbReference type="KEGG" id="pvp:105298255"/>
<evidence type="ECO:0000256" key="4">
    <source>
        <dbReference type="SAM" id="MobiDB-lite"/>
    </source>
</evidence>
<dbReference type="PROSITE" id="PS00280">
    <property type="entry name" value="BPTI_KUNITZ_1"/>
    <property type="match status" value="1"/>
</dbReference>
<feature type="domain" description="BPTI/Kunitz inhibitor" evidence="6">
    <location>
        <begin position="77"/>
        <end position="127"/>
    </location>
</feature>
<dbReference type="Pfam" id="PF00095">
    <property type="entry name" value="WAP"/>
    <property type="match status" value="1"/>
</dbReference>
<dbReference type="InterPro" id="IPR008197">
    <property type="entry name" value="WAP_dom"/>
</dbReference>
<dbReference type="InterPro" id="IPR020901">
    <property type="entry name" value="Prtase_inh_Kunz-CS"/>
</dbReference>
<sequence length="156" mass="18004">MGLSGLLPILVPFILLGGVQEPELVQGFFHRLCPRSRTKCEIQEINQCTKSKHCPERMKCCKFNCAKKCLNLKEDICSLPKVEGPCMAYIPRWWYDRNTQMCFRFIYGGCQGNNNNFQSKYVCQDICQKKFLREEEVVGSSSDAKKGREEYENPAD</sequence>
<reference evidence="8" key="1">
    <citation type="submission" date="2025-08" db="UniProtKB">
        <authorList>
            <consortium name="RefSeq"/>
        </authorList>
    </citation>
    <scope>IDENTIFICATION</scope>
    <source>
        <tissue evidence="8">Kidney</tissue>
    </source>
</reference>
<dbReference type="FunFam" id="4.10.410.10:FF:000015">
    <property type="entry name" value="WAP four-disulfide core domain 6A"/>
    <property type="match status" value="1"/>
</dbReference>
<dbReference type="InterPro" id="IPR051388">
    <property type="entry name" value="Serpin_venom_toxin"/>
</dbReference>
<evidence type="ECO:0000256" key="2">
    <source>
        <dbReference type="ARBA" id="ARBA00022900"/>
    </source>
</evidence>
<dbReference type="CDD" id="cd22611">
    <property type="entry name" value="Kunitz_eppin"/>
    <property type="match status" value="1"/>
</dbReference>
<proteinExistence type="predicted"/>
<dbReference type="Proteomes" id="UP000515202">
    <property type="component" value="Unplaced"/>
</dbReference>
<keyword evidence="2" id="KW-0722">Serine protease inhibitor</keyword>
<gene>
    <name evidence="8" type="primary">LOC105298255</name>
</gene>
<feature type="chain" id="PRO_5027892501" evidence="5">
    <location>
        <begin position="22"/>
        <end position="156"/>
    </location>
</feature>
<dbReference type="PROSITE" id="PS50279">
    <property type="entry name" value="BPTI_KUNITZ_2"/>
    <property type="match status" value="1"/>
</dbReference>
<dbReference type="GeneID" id="105298255"/>
<dbReference type="GO" id="GO:0004867">
    <property type="term" value="F:serine-type endopeptidase inhibitor activity"/>
    <property type="evidence" value="ECO:0007669"/>
    <property type="project" value="UniProtKB-KW"/>
</dbReference>
<dbReference type="PANTHER" id="PTHR46751:SF1">
    <property type="entry name" value="WAP FOUR-DISULFIDE CORE DOMAIN PROTEIN 6A"/>
    <property type="match status" value="1"/>
</dbReference>
<dbReference type="Gene3D" id="4.10.410.10">
    <property type="entry name" value="Pancreatic trypsin inhibitor Kunitz domain"/>
    <property type="match status" value="1"/>
</dbReference>
<dbReference type="PRINTS" id="PR00759">
    <property type="entry name" value="BASICPTASE"/>
</dbReference>
<dbReference type="RefSeq" id="XP_011367703.1">
    <property type="nucleotide sequence ID" value="XM_011369401.2"/>
</dbReference>
<dbReference type="GO" id="GO:0005615">
    <property type="term" value="C:extracellular space"/>
    <property type="evidence" value="ECO:0007669"/>
    <property type="project" value="TreeGrafter"/>
</dbReference>
<keyword evidence="3" id="KW-1015">Disulfide bond</keyword>
<name>A0A6P3QN95_PTEVA</name>
<dbReference type="AlphaFoldDB" id="A0A6P3QN95"/>
<evidence type="ECO:0000256" key="5">
    <source>
        <dbReference type="SAM" id="SignalP"/>
    </source>
</evidence>
<accession>A0A6P3QN95</accession>
<evidence type="ECO:0000313" key="8">
    <source>
        <dbReference type="RefSeq" id="XP_011367703.1"/>
    </source>
</evidence>
<feature type="signal peptide" evidence="5">
    <location>
        <begin position="1"/>
        <end position="21"/>
    </location>
</feature>
<protein>
    <submittedName>
        <fullName evidence="8">WAP four-disulfide core domain protein 6A-like</fullName>
    </submittedName>
</protein>
<dbReference type="PANTHER" id="PTHR46751">
    <property type="entry name" value="EPPIN"/>
    <property type="match status" value="1"/>
</dbReference>
<feature type="region of interest" description="Disordered" evidence="4">
    <location>
        <begin position="136"/>
        <end position="156"/>
    </location>
</feature>
<feature type="compositionally biased region" description="Basic and acidic residues" evidence="4">
    <location>
        <begin position="143"/>
        <end position="156"/>
    </location>
</feature>
<keyword evidence="5" id="KW-0732">Signal</keyword>